<dbReference type="CDD" id="cd13931">
    <property type="entry name" value="PT-CloQ_NphB"/>
    <property type="match status" value="1"/>
</dbReference>
<dbReference type="EMBL" id="JADOUA010000001">
    <property type="protein sequence ID" value="MBG6088801.1"/>
    <property type="molecule type" value="Genomic_DNA"/>
</dbReference>
<reference evidence="1" key="1">
    <citation type="submission" date="2020-11" db="EMBL/GenBank/DDBJ databases">
        <title>Sequencing the genomes of 1000 actinobacteria strains.</title>
        <authorList>
            <person name="Klenk H.-P."/>
        </authorList>
    </citation>
    <scope>NUCLEOTIDE SEQUENCE</scope>
    <source>
        <strain evidence="1">DSM 43175</strain>
    </source>
</reference>
<dbReference type="Pfam" id="PF11468">
    <property type="entry name" value="PTase_Orf2"/>
    <property type="match status" value="1"/>
</dbReference>
<accession>A0A931DJN8</accession>
<protein>
    <recommendedName>
        <fullName evidence="3">Prenyltransferase</fullName>
    </recommendedName>
</protein>
<proteinExistence type="predicted"/>
<comment type="caution">
    <text evidence="1">The sequence shown here is derived from an EMBL/GenBank/DDBJ whole genome shotgun (WGS) entry which is preliminary data.</text>
</comment>
<evidence type="ECO:0008006" key="3">
    <source>
        <dbReference type="Google" id="ProtNLM"/>
    </source>
</evidence>
<dbReference type="GO" id="GO:0016740">
    <property type="term" value="F:transferase activity"/>
    <property type="evidence" value="ECO:0007669"/>
    <property type="project" value="InterPro"/>
</dbReference>
<name>A0A931DJN8_9ACTN</name>
<keyword evidence="2" id="KW-1185">Reference proteome</keyword>
<dbReference type="Proteomes" id="UP000614047">
    <property type="component" value="Unassembled WGS sequence"/>
</dbReference>
<dbReference type="InterPro" id="IPR036239">
    <property type="entry name" value="PrenylTrfase-like_sf"/>
</dbReference>
<evidence type="ECO:0000313" key="1">
    <source>
        <dbReference type="EMBL" id="MBG6088801.1"/>
    </source>
</evidence>
<organism evidence="1 2">
    <name type="scientific">Actinomadura viridis</name>
    <dbReference type="NCBI Taxonomy" id="58110"/>
    <lineage>
        <taxon>Bacteria</taxon>
        <taxon>Bacillati</taxon>
        <taxon>Actinomycetota</taxon>
        <taxon>Actinomycetes</taxon>
        <taxon>Streptosporangiales</taxon>
        <taxon>Thermomonosporaceae</taxon>
        <taxon>Actinomadura</taxon>
    </lineage>
</organism>
<dbReference type="RefSeq" id="WP_197011479.1">
    <property type="nucleotide sequence ID" value="NZ_BAABES010000005.1"/>
</dbReference>
<sequence>MSGEAAAEKFYSDIEETARLVGVDCSRDKISPILSAYRDAFVEGGIVFSVDATRRHLGELNYAFTVPPAIDDPHAHALSNGFVAETDHPVGAVLSDVRARCAVAEHLIDCGVVGGFRKLYAHFPHDHLSVSEIADIPSMPPAVADNVGLFTRYGLRNVAMIGVNYAQRTVSVYFQFDPENRPGPAAMGSMMRELGLAEPQERMLEFTRNSLRANLTLGWDSSEILRVALAPPPRRGLDPSMVPVRIEPHIERFATSAPRVYPGERVNLFAVKWTPAAEYLEVCSYYKLTPMLEKLFVESHEK</sequence>
<dbReference type="SUPFAM" id="SSF143492">
    <property type="entry name" value="Prenyltransferase-like"/>
    <property type="match status" value="1"/>
</dbReference>
<evidence type="ECO:0000313" key="2">
    <source>
        <dbReference type="Proteomes" id="UP000614047"/>
    </source>
</evidence>
<dbReference type="InterPro" id="IPR020965">
    <property type="entry name" value="Prenyltransferase_CloQ"/>
</dbReference>
<dbReference type="AlphaFoldDB" id="A0A931DJN8"/>
<gene>
    <name evidence="1" type="ORF">IW256_002914</name>
</gene>